<keyword evidence="5" id="KW-1185">Reference proteome</keyword>
<name>A0ABV7VPI1_9GAMM</name>
<dbReference type="PANTHER" id="PTHR32305:SF17">
    <property type="entry name" value="TRNA NUCLEASE WAPA"/>
    <property type="match status" value="1"/>
</dbReference>
<dbReference type="InterPro" id="IPR036086">
    <property type="entry name" value="ParB/Sulfiredoxin_sf"/>
</dbReference>
<keyword evidence="1" id="KW-0677">Repeat</keyword>
<evidence type="ECO:0000256" key="1">
    <source>
        <dbReference type="ARBA" id="ARBA00022737"/>
    </source>
</evidence>
<sequence length="298" mass="32697">MNVLHTFFILFALILATGLSPLAQAKDRVQYFHSDLSGSPVAATNTDGELLWEESYTPFGQRLKQSATDNTIGFTGKPEEAHLGLQYFGARWYHQASGRFISRDPASVLAHVESNPMMFNRYAYANNNPYRYVDTDGRLPFLIPVVIFVAKELVSEGVEQVTGVPMPTVKNGLRVAIKQANKQLARQAVAQSKQVVQATAKKGGAKSVDPKSLISRQGRNEMSGSQVKRLRKDMKANGFDPNKPIEAADVDGKLIILDGHHRTKGAIGAGIKEVPVNIQKATKEQGDQLLREAAEARL</sequence>
<feature type="chain" id="PRO_5046870618" evidence="2">
    <location>
        <begin position="26"/>
        <end position="298"/>
    </location>
</feature>
<dbReference type="Pfam" id="PF25023">
    <property type="entry name" value="TEN_YD-shell"/>
    <property type="match status" value="1"/>
</dbReference>
<dbReference type="SUPFAM" id="SSF110849">
    <property type="entry name" value="ParB/Sulfiredoxin"/>
    <property type="match status" value="1"/>
</dbReference>
<evidence type="ECO:0000313" key="4">
    <source>
        <dbReference type="EMBL" id="MFC3678612.1"/>
    </source>
</evidence>
<feature type="domain" description="ParB-like N-terminal" evidence="3">
    <location>
        <begin position="206"/>
        <end position="295"/>
    </location>
</feature>
<dbReference type="InterPro" id="IPR003115">
    <property type="entry name" value="ParB_N"/>
</dbReference>
<dbReference type="SMART" id="SM00470">
    <property type="entry name" value="ParB"/>
    <property type="match status" value="1"/>
</dbReference>
<organism evidence="4 5">
    <name type="scientific">Bacterioplanoides pacificum</name>
    <dbReference type="NCBI Taxonomy" id="1171596"/>
    <lineage>
        <taxon>Bacteria</taxon>
        <taxon>Pseudomonadati</taxon>
        <taxon>Pseudomonadota</taxon>
        <taxon>Gammaproteobacteria</taxon>
        <taxon>Oceanospirillales</taxon>
        <taxon>Oceanospirillaceae</taxon>
        <taxon>Bacterioplanoides</taxon>
    </lineage>
</organism>
<proteinExistence type="predicted"/>
<dbReference type="InterPro" id="IPR056823">
    <property type="entry name" value="TEN-like_YD-shell"/>
</dbReference>
<evidence type="ECO:0000313" key="5">
    <source>
        <dbReference type="Proteomes" id="UP001595722"/>
    </source>
</evidence>
<dbReference type="Gene3D" id="3.90.1530.10">
    <property type="entry name" value="Conserved hypothetical protein from pyrococcus furiosus pfu- 392566-001, ParB domain"/>
    <property type="match status" value="1"/>
</dbReference>
<dbReference type="NCBIfam" id="TIGR03696">
    <property type="entry name" value="Rhs_assc_core"/>
    <property type="match status" value="1"/>
</dbReference>
<dbReference type="InterPro" id="IPR022385">
    <property type="entry name" value="Rhs_assc_core"/>
</dbReference>
<dbReference type="PANTHER" id="PTHR32305">
    <property type="match status" value="1"/>
</dbReference>
<protein>
    <submittedName>
        <fullName evidence="4">RHS repeat-associated core domain-containing protein</fullName>
    </submittedName>
</protein>
<dbReference type="Gene3D" id="2.180.10.10">
    <property type="entry name" value="RHS repeat-associated core"/>
    <property type="match status" value="1"/>
</dbReference>
<gene>
    <name evidence="4" type="ORF">ACFOMG_00620</name>
</gene>
<dbReference type="EMBL" id="JBHRYB010000001">
    <property type="protein sequence ID" value="MFC3678612.1"/>
    <property type="molecule type" value="Genomic_DNA"/>
</dbReference>
<evidence type="ECO:0000259" key="3">
    <source>
        <dbReference type="SMART" id="SM00470"/>
    </source>
</evidence>
<dbReference type="InterPro" id="IPR050708">
    <property type="entry name" value="T6SS_VgrG/RHS"/>
</dbReference>
<keyword evidence="2" id="KW-0732">Signal</keyword>
<evidence type="ECO:0000256" key="2">
    <source>
        <dbReference type="SAM" id="SignalP"/>
    </source>
</evidence>
<comment type="caution">
    <text evidence="4">The sequence shown here is derived from an EMBL/GenBank/DDBJ whole genome shotgun (WGS) entry which is preliminary data.</text>
</comment>
<accession>A0ABV7VPI1</accession>
<reference evidence="5" key="1">
    <citation type="journal article" date="2019" name="Int. J. Syst. Evol. Microbiol.">
        <title>The Global Catalogue of Microorganisms (GCM) 10K type strain sequencing project: providing services to taxonomists for standard genome sequencing and annotation.</title>
        <authorList>
            <consortium name="The Broad Institute Genomics Platform"/>
            <consortium name="The Broad Institute Genome Sequencing Center for Infectious Disease"/>
            <person name="Wu L."/>
            <person name="Ma J."/>
        </authorList>
    </citation>
    <scope>NUCLEOTIDE SEQUENCE [LARGE SCALE GENOMIC DNA]</scope>
    <source>
        <strain evidence="5">KCTC 42424</strain>
    </source>
</reference>
<dbReference type="RefSeq" id="WP_376864164.1">
    <property type="nucleotide sequence ID" value="NZ_JBHRYB010000001.1"/>
</dbReference>
<feature type="signal peptide" evidence="2">
    <location>
        <begin position="1"/>
        <end position="25"/>
    </location>
</feature>
<dbReference type="Proteomes" id="UP001595722">
    <property type="component" value="Unassembled WGS sequence"/>
</dbReference>